<dbReference type="OrthoDB" id="1922150at2759"/>
<dbReference type="PaxDb" id="29760-VIT_18s0001g09010.t01"/>
<dbReference type="Pfam" id="PF25821">
    <property type="entry name" value="DUF7950"/>
    <property type="match status" value="1"/>
</dbReference>
<dbReference type="EMBL" id="FN595227">
    <property type="protein sequence ID" value="CCB45747.1"/>
    <property type="molecule type" value="Genomic_DNA"/>
</dbReference>
<name>F6H196_VITVI</name>
<protein>
    <recommendedName>
        <fullName evidence="2">DUF7950 domain-containing protein</fullName>
    </recommendedName>
</protein>
<dbReference type="AlphaFoldDB" id="F6H196"/>
<gene>
    <name evidence="3" type="ordered locus">VIT_18s0001g09010</name>
</gene>
<dbReference type="Proteomes" id="UP000009183">
    <property type="component" value="Chromosome 18"/>
</dbReference>
<keyword evidence="4" id="KW-1185">Reference proteome</keyword>
<dbReference type="HOGENOM" id="CLU_051758_0_0_1"/>
<feature type="region of interest" description="Disordered" evidence="1">
    <location>
        <begin position="55"/>
        <end position="79"/>
    </location>
</feature>
<proteinExistence type="predicted"/>
<dbReference type="eggNOG" id="KOG2048">
    <property type="taxonomic scope" value="Eukaryota"/>
</dbReference>
<dbReference type="InterPro" id="IPR057710">
    <property type="entry name" value="DUF7950"/>
</dbReference>
<organism evidence="3 4">
    <name type="scientific">Vitis vinifera</name>
    <name type="common">Grape</name>
    <dbReference type="NCBI Taxonomy" id="29760"/>
    <lineage>
        <taxon>Eukaryota</taxon>
        <taxon>Viridiplantae</taxon>
        <taxon>Streptophyta</taxon>
        <taxon>Embryophyta</taxon>
        <taxon>Tracheophyta</taxon>
        <taxon>Spermatophyta</taxon>
        <taxon>Magnoliopsida</taxon>
        <taxon>eudicotyledons</taxon>
        <taxon>Gunneridae</taxon>
        <taxon>Pentapetalae</taxon>
        <taxon>rosids</taxon>
        <taxon>Vitales</taxon>
        <taxon>Vitaceae</taxon>
        <taxon>Viteae</taxon>
        <taxon>Vitis</taxon>
    </lineage>
</organism>
<evidence type="ECO:0000259" key="2">
    <source>
        <dbReference type="Pfam" id="PF25821"/>
    </source>
</evidence>
<evidence type="ECO:0000313" key="4">
    <source>
        <dbReference type="Proteomes" id="UP000009183"/>
    </source>
</evidence>
<sequence length="392" mass="43515">MIRTLNPYNSTAKTAEIMSRYRPIAPKPEPPVNPMFERPSMSQKMRESPYLRNLWPQLQARPTRSRKRGRPGFSPAALKRPRTHLVGFSTPSHVTSPAKNLSMHGFTHSPLQLPVPAPSFAPLNGGFERAISTTADGLMTLPLLPCPPPQLPVVPNDFNCLNPCGGNVIFDLNTSVVAARIPEEKDLLQQLQRAPANTTNVISPQPVRPIGSSISVRCMRDDLSPIPEVQILKKPEEVEEEMESETLPAVISDSNNKIRMANSAYKEMVGQPECPWLNSMVTCGASVGNRISGEVMLHLSDSKVPVASNGFSCWASIEWGSAGNKSSVNAFCDATRLACESKDYLFTWRFHTNTEMINNLPCELMFGGKWAIVFKRTICRRWDVQGHDYDTE</sequence>
<dbReference type="InParanoid" id="F6H196"/>
<dbReference type="PANTHER" id="PTHR33595:SF3">
    <property type="entry name" value="PAS DOMAIN-CONTAINING PROTEIN"/>
    <property type="match status" value="1"/>
</dbReference>
<dbReference type="PANTHER" id="PTHR33595">
    <property type="entry name" value="VON WILLEBRAND FACTOR A DOMAIN PROTEIN"/>
    <property type="match status" value="1"/>
</dbReference>
<dbReference type="STRING" id="29760.F6H196"/>
<dbReference type="ExpressionAtlas" id="F6H196">
    <property type="expression patterns" value="baseline and differential"/>
</dbReference>
<feature type="domain" description="DUF7950" evidence="2">
    <location>
        <begin position="212"/>
        <end position="354"/>
    </location>
</feature>
<evidence type="ECO:0000256" key="1">
    <source>
        <dbReference type="SAM" id="MobiDB-lite"/>
    </source>
</evidence>
<evidence type="ECO:0000313" key="3">
    <source>
        <dbReference type="EMBL" id="CCB45747.1"/>
    </source>
</evidence>
<accession>F6H196</accession>
<reference evidence="4" key="1">
    <citation type="journal article" date="2007" name="Nature">
        <title>The grapevine genome sequence suggests ancestral hexaploidization in major angiosperm phyla.</title>
        <authorList>
            <consortium name="The French-Italian Public Consortium for Grapevine Genome Characterization."/>
            <person name="Jaillon O."/>
            <person name="Aury J.-M."/>
            <person name="Noel B."/>
            <person name="Policriti A."/>
            <person name="Clepet C."/>
            <person name="Casagrande A."/>
            <person name="Choisne N."/>
            <person name="Aubourg S."/>
            <person name="Vitulo N."/>
            <person name="Jubin C."/>
            <person name="Vezzi A."/>
            <person name="Legeai F."/>
            <person name="Hugueney P."/>
            <person name="Dasilva C."/>
            <person name="Horner D."/>
            <person name="Mica E."/>
            <person name="Jublot D."/>
            <person name="Poulain J."/>
            <person name="Bruyere C."/>
            <person name="Billault A."/>
            <person name="Segurens B."/>
            <person name="Gouyvenoux M."/>
            <person name="Ugarte E."/>
            <person name="Cattonaro F."/>
            <person name="Anthouard V."/>
            <person name="Vico V."/>
            <person name="Del Fabbro C."/>
            <person name="Alaux M."/>
            <person name="Di Gaspero G."/>
            <person name="Dumas V."/>
            <person name="Felice N."/>
            <person name="Paillard S."/>
            <person name="Juman I."/>
            <person name="Moroldo M."/>
            <person name="Scalabrin S."/>
            <person name="Canaguier A."/>
            <person name="Le Clainche I."/>
            <person name="Malacrida G."/>
            <person name="Durand E."/>
            <person name="Pesole G."/>
            <person name="Laucou V."/>
            <person name="Chatelet P."/>
            <person name="Merdinoglu D."/>
            <person name="Delledonne M."/>
            <person name="Pezzotti M."/>
            <person name="Lecharny A."/>
            <person name="Scarpelli C."/>
            <person name="Artiguenave F."/>
            <person name="Pe M.E."/>
            <person name="Valle G."/>
            <person name="Morgante M."/>
            <person name="Caboche M."/>
            <person name="Adam-Blondon A.-F."/>
            <person name="Weissenbach J."/>
            <person name="Quetier F."/>
            <person name="Wincker P."/>
        </authorList>
    </citation>
    <scope>NUCLEOTIDE SEQUENCE [LARGE SCALE GENOMIC DNA]</scope>
    <source>
        <strain evidence="4">cv. Pinot noir / PN40024</strain>
    </source>
</reference>